<evidence type="ECO:0000313" key="2">
    <source>
        <dbReference type="Proteomes" id="UP000183365"/>
    </source>
</evidence>
<dbReference type="EMBL" id="FQNF01000102">
    <property type="protein sequence ID" value="SGZ41425.1"/>
    <property type="molecule type" value="Genomic_DNA"/>
</dbReference>
<evidence type="ECO:0000313" key="1">
    <source>
        <dbReference type="EMBL" id="SGZ41425.1"/>
    </source>
</evidence>
<protein>
    <submittedName>
        <fullName evidence="1">Uncharacterized protein</fullName>
    </submittedName>
</protein>
<reference evidence="2" key="1">
    <citation type="submission" date="2016-11" db="EMBL/GenBank/DDBJ databases">
        <authorList>
            <person name="Guldener U."/>
        </authorList>
    </citation>
    <scope>NUCLEOTIDE SEQUENCE [LARGE SCALE GENOMIC DNA]</scope>
</reference>
<dbReference type="Proteomes" id="UP000183365">
    <property type="component" value="Unassembled WGS sequence"/>
</dbReference>
<gene>
    <name evidence="1" type="ORF">HGUI_03626</name>
</gene>
<dbReference type="VEuPathDB" id="FungiDB:HGUI_03626"/>
<organism evidence="1 2">
    <name type="scientific">Hanseniaspora guilliermondii</name>
    <dbReference type="NCBI Taxonomy" id="56406"/>
    <lineage>
        <taxon>Eukaryota</taxon>
        <taxon>Fungi</taxon>
        <taxon>Dikarya</taxon>
        <taxon>Ascomycota</taxon>
        <taxon>Saccharomycotina</taxon>
        <taxon>Saccharomycetes</taxon>
        <taxon>Saccharomycodales</taxon>
        <taxon>Saccharomycodaceae</taxon>
        <taxon>Hanseniaspora</taxon>
    </lineage>
</organism>
<dbReference type="AlphaFoldDB" id="A0A1L0CS67"/>
<keyword evidence="2" id="KW-1185">Reference proteome</keyword>
<proteinExistence type="predicted"/>
<accession>A0A1L0CS67</accession>
<dbReference type="OrthoDB" id="3973050at2759"/>
<name>A0A1L0CS67_9ASCO</name>
<sequence length="884" mass="102913">MGTQSDLDISLLYVYLNKIIHKLFNNNLMEKQQFFLKNNEIQIVIQNIIQNRSQINDDHLIFQLLKNILLVYKEIHFNNDENFYFQLISLIIVKIVFNDFERDNMPASSNINFLSTILLGSHDEILSAEELHKIAPGIITKLIKVLTKNYKHNTRYFGDVLKVLTRIILKCKDYFSKNENVLIYQSFDMMINKSWSINYTSSNSKIDTIILKNFITPLKDFELVSELLVIEYLYRYQSYTDELRKIVFFDHYTIANLLCERIKMIDVLYFDLKTFKIFKNGLMKLSQDGHIENSLFYKQFNMFVEYGYTMPEKNNILNQKDIKLPNHIENKNQIQSLTTKLQINEKINTFEQIDNQLLDVVLNNEIKVKWIDLVSVWIKVLTRADILNVLNDYNTTNDEYLNEKRTYLFYYIFFQKIQSDCISSPKQGGDEDIITKLDSIDIDDFLVFSDDESIKDIQIEPRENIDQDDVLLEQCLQILDVSPNEDFTISKAYFVCGYITNTLTSLSDLKDLETELIPLLLSNIDNPVMQYSLQVLSNRVYPAQSANLSFQQMIKENTDVILSHVSAIISSSSISNQQMWIVFTKNVFQVCGLDVVSKADDVFNLMFEMMAMKSLSNFNHNGEITSVLELFGIVFDLIIDEYKHLIDQTPTQVISKTSLNDVMELFKAHNYMYDSDDEIEEVNAVVPSKDKEVSLVDEPAYTGEIPEHIYKLVVELLGYTERVYPLLSESSAKPYTVALSNIRKICLILNTSTKNYLPQLAQVIFPFIEKIVNGNIFGLKEQKSKQLLSQRTELILKPASVHISHNIDQVLIMNIIEILTLIIKQQSSFMFTRVSELYFDHIHGFVSQNDHIDHIINEFKAEMLRFVQSENGLIVKDRDIIKLM</sequence>